<feature type="domain" description="HTH gntR-type" evidence="4">
    <location>
        <begin position="18"/>
        <end position="86"/>
    </location>
</feature>
<reference evidence="5 6" key="1">
    <citation type="submission" date="2006-06" db="EMBL/GenBank/DDBJ databases">
        <authorList>
            <person name="Moran M.A."/>
            <person name="Ferriera S."/>
            <person name="Johnson J."/>
            <person name="Kravitz S."/>
            <person name="Beeson K."/>
            <person name="Sutton G."/>
            <person name="Rogers Y.-H."/>
            <person name="Friedman R."/>
            <person name="Frazier M."/>
            <person name="Venter J.C."/>
        </authorList>
    </citation>
    <scope>NUCLEOTIDE SEQUENCE [LARGE SCALE GENOMIC DNA]</scope>
    <source>
        <strain evidence="5 6">E-37</strain>
    </source>
</reference>
<dbReference type="GO" id="GO:0045892">
    <property type="term" value="P:negative regulation of DNA-templated transcription"/>
    <property type="evidence" value="ECO:0007669"/>
    <property type="project" value="TreeGrafter"/>
</dbReference>
<dbReference type="Pfam" id="PF07702">
    <property type="entry name" value="UTRA"/>
    <property type="match status" value="1"/>
</dbReference>
<comment type="caution">
    <text evidence="5">The sequence shown here is derived from an EMBL/GenBank/DDBJ whole genome shotgun (WGS) entry which is preliminary data.</text>
</comment>
<dbReference type="GO" id="GO:0003677">
    <property type="term" value="F:DNA binding"/>
    <property type="evidence" value="ECO:0007669"/>
    <property type="project" value="UniProtKB-KW"/>
</dbReference>
<dbReference type="InterPro" id="IPR011663">
    <property type="entry name" value="UTRA"/>
</dbReference>
<dbReference type="SMART" id="SM00866">
    <property type="entry name" value="UTRA"/>
    <property type="match status" value="1"/>
</dbReference>
<evidence type="ECO:0000313" key="5">
    <source>
        <dbReference type="EMBL" id="EBA06917.1"/>
    </source>
</evidence>
<dbReference type="PROSITE" id="PS50949">
    <property type="entry name" value="HTH_GNTR"/>
    <property type="match status" value="1"/>
</dbReference>
<sequence>MSVVDFLKPHDWYRPEAGPRYLQLRNRLSEGVDGGLLAPGSPLPPEREIATITEFSRVTVRKAIQSLVDEGRIVQRQGSGSFVASTPAKVNQTLSRLTSFTEDMARRGMSVTVQWLERGFFMPTPEEVDALSLKDGDSVARIARLRLADGAPMAIERASLPTDILPNPLEVTQSLYAVLDAHGTRPVVALQKITAVIVDGPDAALLDLAPGSAGLRIERTSSLASGRVCEFTQSLYRGDAYTFVAQLRLQKEDR</sequence>
<dbReference type="InterPro" id="IPR000524">
    <property type="entry name" value="Tscrpt_reg_HTH_GntR"/>
</dbReference>
<evidence type="ECO:0000256" key="1">
    <source>
        <dbReference type="ARBA" id="ARBA00023015"/>
    </source>
</evidence>
<proteinExistence type="predicted"/>
<dbReference type="InterPro" id="IPR028978">
    <property type="entry name" value="Chorismate_lyase_/UTRA_dom_sf"/>
</dbReference>
<gene>
    <name evidence="5" type="ORF">SSE37_00560</name>
</gene>
<dbReference type="Pfam" id="PF00392">
    <property type="entry name" value="GntR"/>
    <property type="match status" value="1"/>
</dbReference>
<dbReference type="PANTHER" id="PTHR44846:SF1">
    <property type="entry name" value="MANNOSYL-D-GLYCERATE TRANSPORT_METABOLISM SYSTEM REPRESSOR MNGR-RELATED"/>
    <property type="match status" value="1"/>
</dbReference>
<dbReference type="AlphaFoldDB" id="A3K7F8"/>
<dbReference type="PANTHER" id="PTHR44846">
    <property type="entry name" value="MANNOSYL-D-GLYCERATE TRANSPORT/METABOLISM SYSTEM REPRESSOR MNGR-RELATED"/>
    <property type="match status" value="1"/>
</dbReference>
<dbReference type="OrthoDB" id="7173258at2"/>
<evidence type="ECO:0000256" key="2">
    <source>
        <dbReference type="ARBA" id="ARBA00023125"/>
    </source>
</evidence>
<dbReference type="Gene3D" id="3.40.1410.10">
    <property type="entry name" value="Chorismate lyase-like"/>
    <property type="match status" value="1"/>
</dbReference>
<evidence type="ECO:0000313" key="6">
    <source>
        <dbReference type="Proteomes" id="UP000005713"/>
    </source>
</evidence>
<accession>A3K7F8</accession>
<dbReference type="EMBL" id="AAYA01000012">
    <property type="protein sequence ID" value="EBA06917.1"/>
    <property type="molecule type" value="Genomic_DNA"/>
</dbReference>
<keyword evidence="1" id="KW-0805">Transcription regulation</keyword>
<dbReference type="Gene3D" id="1.10.10.10">
    <property type="entry name" value="Winged helix-like DNA-binding domain superfamily/Winged helix DNA-binding domain"/>
    <property type="match status" value="1"/>
</dbReference>
<keyword evidence="3" id="KW-0804">Transcription</keyword>
<dbReference type="InterPro" id="IPR050679">
    <property type="entry name" value="Bact_HTH_transcr_reg"/>
</dbReference>
<dbReference type="GO" id="GO:0003700">
    <property type="term" value="F:DNA-binding transcription factor activity"/>
    <property type="evidence" value="ECO:0007669"/>
    <property type="project" value="InterPro"/>
</dbReference>
<dbReference type="SMART" id="SM00345">
    <property type="entry name" value="HTH_GNTR"/>
    <property type="match status" value="1"/>
</dbReference>
<keyword evidence="2" id="KW-0238">DNA-binding</keyword>
<dbReference type="InterPro" id="IPR036390">
    <property type="entry name" value="WH_DNA-bd_sf"/>
</dbReference>
<organism evidence="5 6">
    <name type="scientific">Sagittula stellata (strain ATCC 700073 / DSM 11524 / E-37)</name>
    <dbReference type="NCBI Taxonomy" id="388399"/>
    <lineage>
        <taxon>Bacteria</taxon>
        <taxon>Pseudomonadati</taxon>
        <taxon>Pseudomonadota</taxon>
        <taxon>Alphaproteobacteria</taxon>
        <taxon>Rhodobacterales</taxon>
        <taxon>Roseobacteraceae</taxon>
        <taxon>Sagittula</taxon>
    </lineage>
</organism>
<dbReference type="InterPro" id="IPR036388">
    <property type="entry name" value="WH-like_DNA-bd_sf"/>
</dbReference>
<evidence type="ECO:0000256" key="3">
    <source>
        <dbReference type="ARBA" id="ARBA00023163"/>
    </source>
</evidence>
<keyword evidence="6" id="KW-1185">Reference proteome</keyword>
<dbReference type="RefSeq" id="WP_005861615.1">
    <property type="nucleotide sequence ID" value="NZ_AAYA01000012.1"/>
</dbReference>
<dbReference type="SUPFAM" id="SSF64288">
    <property type="entry name" value="Chorismate lyase-like"/>
    <property type="match status" value="1"/>
</dbReference>
<dbReference type="SUPFAM" id="SSF46785">
    <property type="entry name" value="Winged helix' DNA-binding domain"/>
    <property type="match status" value="1"/>
</dbReference>
<evidence type="ECO:0000259" key="4">
    <source>
        <dbReference type="PROSITE" id="PS50949"/>
    </source>
</evidence>
<dbReference type="PRINTS" id="PR00035">
    <property type="entry name" value="HTHGNTR"/>
</dbReference>
<dbReference type="eggNOG" id="COG2188">
    <property type="taxonomic scope" value="Bacteria"/>
</dbReference>
<name>A3K7F8_SAGS3</name>
<dbReference type="CDD" id="cd07377">
    <property type="entry name" value="WHTH_GntR"/>
    <property type="match status" value="1"/>
</dbReference>
<protein>
    <submittedName>
        <fullName evidence="5">Transcriptional regulator, GntR family protein</fullName>
    </submittedName>
</protein>
<dbReference type="Proteomes" id="UP000005713">
    <property type="component" value="Unassembled WGS sequence"/>
</dbReference>